<proteinExistence type="predicted"/>
<dbReference type="InterPro" id="IPR057705">
    <property type="entry name" value="DUF7945"/>
</dbReference>
<dbReference type="Pfam" id="PF25656">
    <property type="entry name" value="DUF7945"/>
    <property type="match status" value="1"/>
</dbReference>
<keyword evidence="2" id="KW-1185">Reference proteome</keyword>
<accession>A0A4R5C072</accession>
<name>A0A4R5C072_9ACTN</name>
<dbReference type="EMBL" id="SMKY01000001">
    <property type="protein sequence ID" value="TDD92948.1"/>
    <property type="molecule type" value="Genomic_DNA"/>
</dbReference>
<dbReference type="Proteomes" id="UP000295578">
    <property type="component" value="Unassembled WGS sequence"/>
</dbReference>
<dbReference type="AlphaFoldDB" id="A0A4R5C072"/>
<evidence type="ECO:0000313" key="2">
    <source>
        <dbReference type="Proteomes" id="UP000295578"/>
    </source>
</evidence>
<sequence>MEISVMAARVNLVVVQFPDMRRAVIEALQALSDPEYQRRVWVERTYPQPGFYDDLTHNVNVLYDDTSVAEDPRAQIGVTLESEAEAAAIESLTAVLDPLLDSLPTKLEDAQVISRPEWSAVVMAAQEAVGIIH</sequence>
<organism evidence="1 2">
    <name type="scientific">Actinomadura darangshiensis</name>
    <dbReference type="NCBI Taxonomy" id="705336"/>
    <lineage>
        <taxon>Bacteria</taxon>
        <taxon>Bacillati</taxon>
        <taxon>Actinomycetota</taxon>
        <taxon>Actinomycetes</taxon>
        <taxon>Streptosporangiales</taxon>
        <taxon>Thermomonosporaceae</taxon>
        <taxon>Actinomadura</taxon>
    </lineage>
</organism>
<dbReference type="OrthoDB" id="8454954at2"/>
<protein>
    <submittedName>
        <fullName evidence="1">Uncharacterized protein</fullName>
    </submittedName>
</protein>
<reference evidence="1 2" key="1">
    <citation type="submission" date="2019-03" db="EMBL/GenBank/DDBJ databases">
        <title>Draft genome sequences of novel Actinobacteria.</title>
        <authorList>
            <person name="Sahin N."/>
            <person name="Ay H."/>
            <person name="Saygin H."/>
        </authorList>
    </citation>
    <scope>NUCLEOTIDE SEQUENCE [LARGE SCALE GENOMIC DNA]</scope>
    <source>
        <strain evidence="1 2">DSM 45941</strain>
    </source>
</reference>
<evidence type="ECO:0000313" key="1">
    <source>
        <dbReference type="EMBL" id="TDD92948.1"/>
    </source>
</evidence>
<dbReference type="NCBIfam" id="NF047838">
    <property type="entry name" value="SCO4402_fam"/>
    <property type="match status" value="1"/>
</dbReference>
<comment type="caution">
    <text evidence="1">The sequence shown here is derived from an EMBL/GenBank/DDBJ whole genome shotgun (WGS) entry which is preliminary data.</text>
</comment>
<gene>
    <name evidence="1" type="ORF">E1293_00305</name>
</gene>
<dbReference type="RefSeq" id="WP_132192488.1">
    <property type="nucleotide sequence ID" value="NZ_SMKY01000001.1"/>
</dbReference>